<organism evidence="4 5">
    <name type="scientific">Vitrella brassicaformis (strain CCMP3155)</name>
    <dbReference type="NCBI Taxonomy" id="1169540"/>
    <lineage>
        <taxon>Eukaryota</taxon>
        <taxon>Sar</taxon>
        <taxon>Alveolata</taxon>
        <taxon>Colpodellida</taxon>
        <taxon>Vitrellaceae</taxon>
        <taxon>Vitrella</taxon>
    </lineage>
</organism>
<dbReference type="VEuPathDB" id="CryptoDB:Vbra_708"/>
<dbReference type="SMART" id="SM00220">
    <property type="entry name" value="S_TKc"/>
    <property type="match status" value="1"/>
</dbReference>
<dbReference type="GO" id="GO:0004674">
    <property type="term" value="F:protein serine/threonine kinase activity"/>
    <property type="evidence" value="ECO:0007669"/>
    <property type="project" value="TreeGrafter"/>
</dbReference>
<dbReference type="InParanoid" id="A0A0G4FPN5"/>
<keyword evidence="5" id="KW-1185">Reference proteome</keyword>
<proteinExistence type="predicted"/>
<evidence type="ECO:0000259" key="3">
    <source>
        <dbReference type="PROSITE" id="PS50011"/>
    </source>
</evidence>
<dbReference type="STRING" id="1169540.A0A0G4FPN5"/>
<dbReference type="InterPro" id="IPR011009">
    <property type="entry name" value="Kinase-like_dom_sf"/>
</dbReference>
<evidence type="ECO:0000256" key="2">
    <source>
        <dbReference type="ARBA" id="ARBA00022840"/>
    </source>
</evidence>
<dbReference type="GO" id="GO:0005524">
    <property type="term" value="F:ATP binding"/>
    <property type="evidence" value="ECO:0007669"/>
    <property type="project" value="UniProtKB-KW"/>
</dbReference>
<evidence type="ECO:0000313" key="4">
    <source>
        <dbReference type="EMBL" id="CEM16389.1"/>
    </source>
</evidence>
<accession>A0A0G4FPN5</accession>
<evidence type="ECO:0000256" key="1">
    <source>
        <dbReference type="ARBA" id="ARBA00022741"/>
    </source>
</evidence>
<keyword evidence="2" id="KW-0067">ATP-binding</keyword>
<sequence length="332" mass="36996">MAAWLSAAVSAVWRGIFGPAPIQEVWVDRDTPLGMGPCFPKPHFTATRILGKGVEAAAFLAQRHEDGQMRALRKMANKKRWVDPLWGGSYWIDEFKSVERAMGICTHLQGLDNVVQCHGVYHMAGASFFDLEYLAGGSMYDRCAGPSAIYADHYGRSTVTETLARDWTQQLLNANRGLISRGVYHGDFHASNVMFERPDGNQLKMIDFGHALLFDPKNGNTMVGNSANIVGWPFIHAPETRVPHAVFDADKATVFAIGRLMRLMLCWGWENIRDSSDYAPDVFGRGDLSRDCIELLEAMTAADPNNRPTLADCANHKWSHPHRPARKSKCCC</sequence>
<gene>
    <name evidence="4" type="ORF">Vbra_708</name>
</gene>
<reference evidence="4 5" key="1">
    <citation type="submission" date="2014-11" db="EMBL/GenBank/DDBJ databases">
        <authorList>
            <person name="Zhu J."/>
            <person name="Qi W."/>
            <person name="Song R."/>
        </authorList>
    </citation>
    <scope>NUCLEOTIDE SEQUENCE [LARGE SCALE GENOMIC DNA]</scope>
</reference>
<dbReference type="PhylomeDB" id="A0A0G4FPN5"/>
<dbReference type="PANTHER" id="PTHR24346">
    <property type="entry name" value="MAP/MICROTUBULE AFFINITY-REGULATING KINASE"/>
    <property type="match status" value="1"/>
</dbReference>
<dbReference type="Proteomes" id="UP000041254">
    <property type="component" value="Unassembled WGS sequence"/>
</dbReference>
<dbReference type="Gene3D" id="3.30.200.20">
    <property type="entry name" value="Phosphorylase Kinase, domain 1"/>
    <property type="match status" value="1"/>
</dbReference>
<keyword evidence="1" id="KW-0547">Nucleotide-binding</keyword>
<dbReference type="AlphaFoldDB" id="A0A0G4FPN5"/>
<dbReference type="SUPFAM" id="SSF56112">
    <property type="entry name" value="Protein kinase-like (PK-like)"/>
    <property type="match status" value="1"/>
</dbReference>
<dbReference type="Gene3D" id="1.10.510.10">
    <property type="entry name" value="Transferase(Phosphotransferase) domain 1"/>
    <property type="match status" value="1"/>
</dbReference>
<dbReference type="PANTHER" id="PTHR24346:SF30">
    <property type="entry name" value="MATERNAL EMBRYONIC LEUCINE ZIPPER KINASE"/>
    <property type="match status" value="1"/>
</dbReference>
<dbReference type="EMBL" id="CDMY01000477">
    <property type="protein sequence ID" value="CEM16389.1"/>
    <property type="molecule type" value="Genomic_DNA"/>
</dbReference>
<dbReference type="Pfam" id="PF00069">
    <property type="entry name" value="Pkinase"/>
    <property type="match status" value="1"/>
</dbReference>
<dbReference type="OrthoDB" id="8596411at2759"/>
<evidence type="ECO:0000313" key="5">
    <source>
        <dbReference type="Proteomes" id="UP000041254"/>
    </source>
</evidence>
<dbReference type="InterPro" id="IPR000719">
    <property type="entry name" value="Prot_kinase_dom"/>
</dbReference>
<protein>
    <recommendedName>
        <fullName evidence="3">Protein kinase domain-containing protein</fullName>
    </recommendedName>
</protein>
<dbReference type="GO" id="GO:0035556">
    <property type="term" value="P:intracellular signal transduction"/>
    <property type="evidence" value="ECO:0007669"/>
    <property type="project" value="TreeGrafter"/>
</dbReference>
<dbReference type="GO" id="GO:0005737">
    <property type="term" value="C:cytoplasm"/>
    <property type="evidence" value="ECO:0007669"/>
    <property type="project" value="TreeGrafter"/>
</dbReference>
<dbReference type="PROSITE" id="PS50011">
    <property type="entry name" value="PROTEIN_KINASE_DOM"/>
    <property type="match status" value="1"/>
</dbReference>
<name>A0A0G4FPN5_VITBC</name>
<feature type="domain" description="Protein kinase" evidence="3">
    <location>
        <begin position="44"/>
        <end position="319"/>
    </location>
</feature>